<evidence type="ECO:0000256" key="4">
    <source>
        <dbReference type="ARBA" id="ARBA00022679"/>
    </source>
</evidence>
<keyword evidence="7 9" id="KW-0472">Membrane</keyword>
<evidence type="ECO:0000259" key="10">
    <source>
        <dbReference type="PROSITE" id="PS50263"/>
    </source>
</evidence>
<evidence type="ECO:0000256" key="2">
    <source>
        <dbReference type="ARBA" id="ARBA00010065"/>
    </source>
</evidence>
<dbReference type="RefSeq" id="WP_165108063.1">
    <property type="nucleotide sequence ID" value="NZ_JAAKYA010000072.1"/>
</dbReference>
<feature type="domain" description="CN hydrolase" evidence="10">
    <location>
        <begin position="234"/>
        <end position="499"/>
    </location>
</feature>
<sequence length="543" mass="59946">MTKDAVPGLTRHGVAMAAGLCLALAFPPTGWAGLAWVGPALMLLAGQGCTLGQRWRLGYLAGWVQHGLALAWLWEIPVRGYPVLGWAALVAYLALYPAAWLACVGGVLTRARTWRGRTLAGLGAGAVWVALEMLQARLLGGFPWNLLGASQFEMIPLIQLVSVTGIYGLSFLMVWTAVGLWAAARAVWEEPFRRHGWMRELALPGLAVLVVFGWGWQRVREYSDGTRLLRVTVVQPSIPQTWIWDARENEARFRALLDLTRRALEEPTDLLVWPEAAVPMWLRYDPVAHATVCELARQHGVWMITGSDDAEPRDDGSGGGDADYFNAAFLVGPDGRLQSVYRKMQLVMFGEYIPWVDVLPFLRWFTPITGQYTPGREPIVFELAMAQSERASAGAGDVRAAPLICFEDVFPHLARRFLAGAPDLFVNLTNDGWFGQSAAQWQHAANAVFRAVETGRPLVRCTNNGLSAWVDPLGRIRAVLRDERGTVYGPGWAIWTVPLPERDLLNPGTVYARYGDVWGWICVAGAGLWAVGRLRGRWRANAA</sequence>
<comment type="function">
    <text evidence="9">Catalyzes the phospholipid dependent N-acylation of the N-terminal cysteine of apolipoprotein, the last step in lipoprotein maturation.</text>
</comment>
<evidence type="ECO:0000256" key="7">
    <source>
        <dbReference type="ARBA" id="ARBA00023136"/>
    </source>
</evidence>
<evidence type="ECO:0000256" key="5">
    <source>
        <dbReference type="ARBA" id="ARBA00022692"/>
    </source>
</evidence>
<dbReference type="GO" id="GO:0016410">
    <property type="term" value="F:N-acyltransferase activity"/>
    <property type="evidence" value="ECO:0007669"/>
    <property type="project" value="UniProtKB-UniRule"/>
</dbReference>
<keyword evidence="8 9" id="KW-0012">Acyltransferase</keyword>
<comment type="catalytic activity">
    <reaction evidence="9">
        <text>N-terminal S-1,2-diacyl-sn-glyceryl-L-cysteinyl-[lipoprotein] + a glycerophospholipid = N-acyl-S-1,2-diacyl-sn-glyceryl-L-cysteinyl-[lipoprotein] + a 2-acyl-sn-glycero-3-phospholipid + H(+)</text>
        <dbReference type="Rhea" id="RHEA:48228"/>
        <dbReference type="Rhea" id="RHEA-COMP:14681"/>
        <dbReference type="Rhea" id="RHEA-COMP:14684"/>
        <dbReference type="ChEBI" id="CHEBI:15378"/>
        <dbReference type="ChEBI" id="CHEBI:136912"/>
        <dbReference type="ChEBI" id="CHEBI:140656"/>
        <dbReference type="ChEBI" id="CHEBI:140657"/>
        <dbReference type="ChEBI" id="CHEBI:140660"/>
        <dbReference type="EC" id="2.3.1.269"/>
    </reaction>
</comment>
<dbReference type="GO" id="GO:0042158">
    <property type="term" value="P:lipoprotein biosynthetic process"/>
    <property type="evidence" value="ECO:0007669"/>
    <property type="project" value="UniProtKB-UniRule"/>
</dbReference>
<dbReference type="NCBIfam" id="TIGR00546">
    <property type="entry name" value="lnt"/>
    <property type="match status" value="1"/>
</dbReference>
<comment type="pathway">
    <text evidence="9">Protein modification; lipoprotein biosynthesis (N-acyl transfer).</text>
</comment>
<dbReference type="UniPathway" id="UPA00666"/>
<feature type="transmembrane region" description="Helical" evidence="9">
    <location>
        <begin position="119"/>
        <end position="138"/>
    </location>
</feature>
<evidence type="ECO:0000256" key="9">
    <source>
        <dbReference type="HAMAP-Rule" id="MF_01148"/>
    </source>
</evidence>
<proteinExistence type="inferred from homology"/>
<feature type="transmembrane region" description="Helical" evidence="9">
    <location>
        <begin position="196"/>
        <end position="216"/>
    </location>
</feature>
<evidence type="ECO:0000256" key="1">
    <source>
        <dbReference type="ARBA" id="ARBA00004651"/>
    </source>
</evidence>
<protein>
    <recommendedName>
        <fullName evidence="9">Apolipoprotein N-acyltransferase</fullName>
        <shortName evidence="9">ALP N-acyltransferase</shortName>
        <ecNumber evidence="9">2.3.1.269</ecNumber>
    </recommendedName>
</protein>
<feature type="transmembrane region" description="Helical" evidence="9">
    <location>
        <begin position="158"/>
        <end position="184"/>
    </location>
</feature>
<keyword evidence="6 9" id="KW-1133">Transmembrane helix</keyword>
<keyword evidence="4 9" id="KW-0808">Transferase</keyword>
<keyword evidence="3 9" id="KW-1003">Cell membrane</keyword>
<dbReference type="AlphaFoldDB" id="A0A6M1S3C6"/>
<organism evidence="11 12">
    <name type="scientific">Limisphaera ngatamarikiensis</name>
    <dbReference type="NCBI Taxonomy" id="1324935"/>
    <lineage>
        <taxon>Bacteria</taxon>
        <taxon>Pseudomonadati</taxon>
        <taxon>Verrucomicrobiota</taxon>
        <taxon>Verrucomicrobiia</taxon>
        <taxon>Limisphaerales</taxon>
        <taxon>Limisphaeraceae</taxon>
        <taxon>Limisphaera</taxon>
    </lineage>
</organism>
<dbReference type="SUPFAM" id="SSF56317">
    <property type="entry name" value="Carbon-nitrogen hydrolase"/>
    <property type="match status" value="1"/>
</dbReference>
<name>A0A6M1S3C6_9BACT</name>
<feature type="transmembrane region" description="Helical" evidence="9">
    <location>
        <begin position="12"/>
        <end position="45"/>
    </location>
</feature>
<comment type="subcellular location">
    <subcellularLocation>
        <location evidence="1 9">Cell membrane</location>
        <topology evidence="1 9">Multi-pass membrane protein</topology>
    </subcellularLocation>
</comment>
<accession>A0A6M1S3C6</accession>
<evidence type="ECO:0000256" key="8">
    <source>
        <dbReference type="ARBA" id="ARBA00023315"/>
    </source>
</evidence>
<dbReference type="EMBL" id="JAAKYA010000072">
    <property type="protein sequence ID" value="NGO39820.1"/>
    <property type="molecule type" value="Genomic_DNA"/>
</dbReference>
<dbReference type="Gene3D" id="3.60.110.10">
    <property type="entry name" value="Carbon-nitrogen hydrolase"/>
    <property type="match status" value="1"/>
</dbReference>
<dbReference type="PANTHER" id="PTHR38686">
    <property type="entry name" value="APOLIPOPROTEIN N-ACYLTRANSFERASE"/>
    <property type="match status" value="1"/>
</dbReference>
<evidence type="ECO:0000256" key="3">
    <source>
        <dbReference type="ARBA" id="ARBA00022475"/>
    </source>
</evidence>
<dbReference type="InterPro" id="IPR004563">
    <property type="entry name" value="Apolipo_AcylTrfase"/>
</dbReference>
<gene>
    <name evidence="9 11" type="primary">lnt</name>
    <name evidence="11" type="ORF">G4L39_10505</name>
</gene>
<dbReference type="Pfam" id="PF20154">
    <property type="entry name" value="LNT_N"/>
    <property type="match status" value="1"/>
</dbReference>
<dbReference type="InterPro" id="IPR003010">
    <property type="entry name" value="C-N_Hydrolase"/>
</dbReference>
<comment type="similarity">
    <text evidence="2 9">Belongs to the CN hydrolase family. Apolipoprotein N-acyltransferase subfamily.</text>
</comment>
<keyword evidence="5 9" id="KW-0812">Transmembrane</keyword>
<reference evidence="11 12" key="1">
    <citation type="submission" date="2020-02" db="EMBL/GenBank/DDBJ databases">
        <title>Draft genome sequence of Limisphaera ngatamarikiensis NGM72.4T, a thermophilic Verrucomicrobia grouped in subdivision 3.</title>
        <authorList>
            <person name="Carere C.R."/>
            <person name="Steen J."/>
            <person name="Hugenholtz P."/>
            <person name="Stott M.B."/>
        </authorList>
    </citation>
    <scope>NUCLEOTIDE SEQUENCE [LARGE SCALE GENOMIC DNA]</scope>
    <source>
        <strain evidence="11 12">NGM72.4</strain>
    </source>
</reference>
<dbReference type="GO" id="GO:0005886">
    <property type="term" value="C:plasma membrane"/>
    <property type="evidence" value="ECO:0007669"/>
    <property type="project" value="UniProtKB-SubCell"/>
</dbReference>
<dbReference type="EC" id="2.3.1.269" evidence="9"/>
<feature type="transmembrane region" description="Helical" evidence="9">
    <location>
        <begin position="86"/>
        <end position="107"/>
    </location>
</feature>
<dbReference type="Pfam" id="PF00795">
    <property type="entry name" value="CN_hydrolase"/>
    <property type="match status" value="1"/>
</dbReference>
<dbReference type="PROSITE" id="PS50263">
    <property type="entry name" value="CN_HYDROLASE"/>
    <property type="match status" value="1"/>
</dbReference>
<comment type="caution">
    <text evidence="11">The sequence shown here is derived from an EMBL/GenBank/DDBJ whole genome shotgun (WGS) entry which is preliminary data.</text>
</comment>
<dbReference type="HAMAP" id="MF_01148">
    <property type="entry name" value="Lnt"/>
    <property type="match status" value="1"/>
</dbReference>
<keyword evidence="12" id="KW-1185">Reference proteome</keyword>
<evidence type="ECO:0000313" key="12">
    <source>
        <dbReference type="Proteomes" id="UP000477311"/>
    </source>
</evidence>
<dbReference type="PANTHER" id="PTHR38686:SF1">
    <property type="entry name" value="APOLIPOPROTEIN N-ACYLTRANSFERASE"/>
    <property type="match status" value="1"/>
</dbReference>
<dbReference type="Proteomes" id="UP000477311">
    <property type="component" value="Unassembled WGS sequence"/>
</dbReference>
<dbReference type="InterPro" id="IPR045378">
    <property type="entry name" value="LNT_N"/>
</dbReference>
<evidence type="ECO:0000256" key="6">
    <source>
        <dbReference type="ARBA" id="ARBA00022989"/>
    </source>
</evidence>
<dbReference type="InterPro" id="IPR036526">
    <property type="entry name" value="C-N_Hydrolase_sf"/>
</dbReference>
<keyword evidence="11" id="KW-0449">Lipoprotein</keyword>
<feature type="transmembrane region" description="Helical" evidence="9">
    <location>
        <begin position="57"/>
        <end position="74"/>
    </location>
</feature>
<dbReference type="CDD" id="cd07571">
    <property type="entry name" value="ALP_N-acyl_transferase"/>
    <property type="match status" value="1"/>
</dbReference>
<evidence type="ECO:0000313" key="11">
    <source>
        <dbReference type="EMBL" id="NGO39820.1"/>
    </source>
</evidence>